<evidence type="ECO:0000313" key="2">
    <source>
        <dbReference type="EMBL" id="OAA80207.1"/>
    </source>
</evidence>
<feature type="domain" description="N-acetyltransferase" evidence="1">
    <location>
        <begin position="78"/>
        <end position="224"/>
    </location>
</feature>
<accession>A0A168JB06</accession>
<proteinExistence type="predicted"/>
<dbReference type="OrthoDB" id="61113at2759"/>
<dbReference type="Pfam" id="PF00583">
    <property type="entry name" value="Acetyltransf_1"/>
    <property type="match status" value="1"/>
</dbReference>
<organism evidence="2 3">
    <name type="scientific">Akanthomyces lecanii RCEF 1005</name>
    <dbReference type="NCBI Taxonomy" id="1081108"/>
    <lineage>
        <taxon>Eukaryota</taxon>
        <taxon>Fungi</taxon>
        <taxon>Dikarya</taxon>
        <taxon>Ascomycota</taxon>
        <taxon>Pezizomycotina</taxon>
        <taxon>Sordariomycetes</taxon>
        <taxon>Hypocreomycetidae</taxon>
        <taxon>Hypocreales</taxon>
        <taxon>Cordycipitaceae</taxon>
        <taxon>Akanthomyces</taxon>
        <taxon>Cordyceps confragosa</taxon>
    </lineage>
</organism>
<dbReference type="PANTHER" id="PTHR42791:SF2">
    <property type="entry name" value="N-ACETYLTRANSFERASE DOMAIN-CONTAINING PROTEIN"/>
    <property type="match status" value="1"/>
</dbReference>
<dbReference type="InterPro" id="IPR016181">
    <property type="entry name" value="Acyl_CoA_acyltransferase"/>
</dbReference>
<reference evidence="2 3" key="1">
    <citation type="journal article" date="2016" name="Genome Biol. Evol.">
        <title>Divergent and convergent evolution of fungal pathogenicity.</title>
        <authorList>
            <person name="Shang Y."/>
            <person name="Xiao G."/>
            <person name="Zheng P."/>
            <person name="Cen K."/>
            <person name="Zhan S."/>
            <person name="Wang C."/>
        </authorList>
    </citation>
    <scope>NUCLEOTIDE SEQUENCE [LARGE SCALE GENOMIC DNA]</scope>
    <source>
        <strain evidence="2 3">RCEF 1005</strain>
    </source>
</reference>
<keyword evidence="3" id="KW-1185">Reference proteome</keyword>
<dbReference type="SUPFAM" id="SSF55729">
    <property type="entry name" value="Acyl-CoA N-acyltransferases (Nat)"/>
    <property type="match status" value="1"/>
</dbReference>
<keyword evidence="2" id="KW-0012">Acyltransferase</keyword>
<dbReference type="GO" id="GO:0016747">
    <property type="term" value="F:acyltransferase activity, transferring groups other than amino-acyl groups"/>
    <property type="evidence" value="ECO:0007669"/>
    <property type="project" value="InterPro"/>
</dbReference>
<protein>
    <submittedName>
        <fullName evidence="2">Acyl-CoA N-acyltransferase</fullName>
    </submittedName>
</protein>
<dbReference type="EMBL" id="AZHF01000002">
    <property type="protein sequence ID" value="OAA80207.1"/>
    <property type="molecule type" value="Genomic_DNA"/>
</dbReference>
<dbReference type="STRING" id="1081108.A0A168JB06"/>
<dbReference type="Proteomes" id="UP000076881">
    <property type="component" value="Unassembled WGS sequence"/>
</dbReference>
<dbReference type="AlphaFoldDB" id="A0A168JB06"/>
<dbReference type="PROSITE" id="PS51186">
    <property type="entry name" value="GNAT"/>
    <property type="match status" value="1"/>
</dbReference>
<evidence type="ECO:0000259" key="1">
    <source>
        <dbReference type="PROSITE" id="PS51186"/>
    </source>
</evidence>
<comment type="caution">
    <text evidence="2">The sequence shown here is derived from an EMBL/GenBank/DDBJ whole genome shotgun (WGS) entry which is preliminary data.</text>
</comment>
<dbReference type="InterPro" id="IPR000182">
    <property type="entry name" value="GNAT_dom"/>
</dbReference>
<gene>
    <name evidence="2" type="ORF">LEL_03693</name>
</gene>
<sequence>MASDYVLIPHCTVDDGVGLSQAKTESFVKEPWWTSEFPPDRQETILDSMILREPYNQLTARNIRRHQKVIHVPTGEIVGYSRWFVPNPDDWLEAQTPAVSEEEEAHWKLQYNTAYWHFVEDGQGTDDHVSAWRAAYTPTGPVISLEYLCCKQSHQKRGVASLLIRSGCEQADKLKLPITIYAMGEKARDAYLKHGFQQLAEKHQDLRPFRDCVYHTYWMVRHPQ</sequence>
<evidence type="ECO:0000313" key="3">
    <source>
        <dbReference type="Proteomes" id="UP000076881"/>
    </source>
</evidence>
<dbReference type="Gene3D" id="3.40.630.30">
    <property type="match status" value="1"/>
</dbReference>
<keyword evidence="2" id="KW-0808">Transferase</keyword>
<dbReference type="PANTHER" id="PTHR42791">
    <property type="entry name" value="GNAT FAMILY ACETYLTRANSFERASE"/>
    <property type="match status" value="1"/>
</dbReference>
<name>A0A168JB06_CORDF</name>
<dbReference type="InterPro" id="IPR052523">
    <property type="entry name" value="Trichothecene_AcTrans"/>
</dbReference>